<sequence length="107" mass="11593">MRKYLAVAAVLICAFATPVVAEDLEFLLVNNSSSALTGFYVSAASSEHWEENLLEGSILASNYEVTVVIADGLSTCIYDIRGVFQDGDVVEDLALDLCELGEYTFTD</sequence>
<keyword evidence="3" id="KW-1185">Reference proteome</keyword>
<protein>
    <recommendedName>
        <fullName evidence="4">Argininosuccinate lyase</fullName>
    </recommendedName>
</protein>
<feature type="signal peptide" evidence="1">
    <location>
        <begin position="1"/>
        <end position="21"/>
    </location>
</feature>
<dbReference type="AlphaFoldDB" id="A0A8G2BIV0"/>
<evidence type="ECO:0000313" key="3">
    <source>
        <dbReference type="Proteomes" id="UP000198615"/>
    </source>
</evidence>
<keyword evidence="1" id="KW-0732">Signal</keyword>
<name>A0A8G2BIV0_9PROT</name>
<evidence type="ECO:0000313" key="2">
    <source>
        <dbReference type="EMBL" id="SDF58588.1"/>
    </source>
</evidence>
<evidence type="ECO:0008006" key="4">
    <source>
        <dbReference type="Google" id="ProtNLM"/>
    </source>
</evidence>
<dbReference type="RefSeq" id="WP_038014425.1">
    <property type="nucleotide sequence ID" value="NZ_FNBW01000004.1"/>
</dbReference>
<dbReference type="EMBL" id="FNBW01000004">
    <property type="protein sequence ID" value="SDF58588.1"/>
    <property type="molecule type" value="Genomic_DNA"/>
</dbReference>
<evidence type="ECO:0000256" key="1">
    <source>
        <dbReference type="SAM" id="SignalP"/>
    </source>
</evidence>
<reference evidence="2 3" key="1">
    <citation type="submission" date="2016-10" db="EMBL/GenBank/DDBJ databases">
        <authorList>
            <person name="Varghese N."/>
            <person name="Submissions S."/>
        </authorList>
    </citation>
    <scope>NUCLEOTIDE SEQUENCE [LARGE SCALE GENOMIC DNA]</scope>
    <source>
        <strain evidence="2 3">DSM 18839</strain>
    </source>
</reference>
<comment type="caution">
    <text evidence="2">The sequence shown here is derived from an EMBL/GenBank/DDBJ whole genome shotgun (WGS) entry which is preliminary data.</text>
</comment>
<dbReference type="OrthoDB" id="464386at2"/>
<dbReference type="Proteomes" id="UP000198615">
    <property type="component" value="Unassembled WGS sequence"/>
</dbReference>
<proteinExistence type="predicted"/>
<gene>
    <name evidence="2" type="ORF">SAMN05660686_01766</name>
</gene>
<feature type="chain" id="PRO_5034118643" description="Argininosuccinate lyase" evidence="1">
    <location>
        <begin position="22"/>
        <end position="107"/>
    </location>
</feature>
<accession>A0A8G2BIV0</accession>
<organism evidence="2 3">
    <name type="scientific">Thalassobaculum litoreum DSM 18839</name>
    <dbReference type="NCBI Taxonomy" id="1123362"/>
    <lineage>
        <taxon>Bacteria</taxon>
        <taxon>Pseudomonadati</taxon>
        <taxon>Pseudomonadota</taxon>
        <taxon>Alphaproteobacteria</taxon>
        <taxon>Rhodospirillales</taxon>
        <taxon>Thalassobaculaceae</taxon>
        <taxon>Thalassobaculum</taxon>
    </lineage>
</organism>